<evidence type="ECO:0000313" key="3">
    <source>
        <dbReference type="Proteomes" id="UP000324222"/>
    </source>
</evidence>
<organism evidence="2 3">
    <name type="scientific">Portunus trituberculatus</name>
    <name type="common">Swimming crab</name>
    <name type="synonym">Neptunus trituberculatus</name>
    <dbReference type="NCBI Taxonomy" id="210409"/>
    <lineage>
        <taxon>Eukaryota</taxon>
        <taxon>Metazoa</taxon>
        <taxon>Ecdysozoa</taxon>
        <taxon>Arthropoda</taxon>
        <taxon>Crustacea</taxon>
        <taxon>Multicrustacea</taxon>
        <taxon>Malacostraca</taxon>
        <taxon>Eumalacostraca</taxon>
        <taxon>Eucarida</taxon>
        <taxon>Decapoda</taxon>
        <taxon>Pleocyemata</taxon>
        <taxon>Brachyura</taxon>
        <taxon>Eubrachyura</taxon>
        <taxon>Portunoidea</taxon>
        <taxon>Portunidae</taxon>
        <taxon>Portuninae</taxon>
        <taxon>Portunus</taxon>
    </lineage>
</organism>
<protein>
    <submittedName>
        <fullName evidence="2">Uncharacterized protein</fullName>
    </submittedName>
</protein>
<evidence type="ECO:0000256" key="1">
    <source>
        <dbReference type="SAM" id="MobiDB-lite"/>
    </source>
</evidence>
<evidence type="ECO:0000313" key="2">
    <source>
        <dbReference type="EMBL" id="MPC44544.1"/>
    </source>
</evidence>
<reference evidence="2 3" key="1">
    <citation type="submission" date="2019-05" db="EMBL/GenBank/DDBJ databases">
        <title>Another draft genome of Portunus trituberculatus and its Hox gene families provides insights of decapod evolution.</title>
        <authorList>
            <person name="Jeong J.-H."/>
            <person name="Song I."/>
            <person name="Kim S."/>
            <person name="Choi T."/>
            <person name="Kim D."/>
            <person name="Ryu S."/>
            <person name="Kim W."/>
        </authorList>
    </citation>
    <scope>NUCLEOTIDE SEQUENCE [LARGE SCALE GENOMIC DNA]</scope>
    <source>
        <tissue evidence="2">Muscle</tissue>
    </source>
</reference>
<proteinExistence type="predicted"/>
<feature type="region of interest" description="Disordered" evidence="1">
    <location>
        <begin position="1"/>
        <end position="22"/>
    </location>
</feature>
<gene>
    <name evidence="2" type="ORF">E2C01_038218</name>
</gene>
<sequence length="119" mass="13037">MRRLKELLGGSRAPPQQQATPRPCCRLPLHALTLLPHLSPRTPFSYSHTSFLTSLPVPLHLQLNHVLNFIASHAHNPYHTTPPPHHVLAHCSPNSFDDDLSLDAMSLPPSTSGGGHLTL</sequence>
<feature type="compositionally biased region" description="Low complexity" evidence="1">
    <location>
        <begin position="12"/>
        <end position="22"/>
    </location>
</feature>
<comment type="caution">
    <text evidence="2">The sequence shown here is derived from an EMBL/GenBank/DDBJ whole genome shotgun (WGS) entry which is preliminary data.</text>
</comment>
<keyword evidence="3" id="KW-1185">Reference proteome</keyword>
<dbReference type="EMBL" id="VSRR010006334">
    <property type="protein sequence ID" value="MPC44544.1"/>
    <property type="molecule type" value="Genomic_DNA"/>
</dbReference>
<accession>A0A5B7FJD2</accession>
<dbReference type="Proteomes" id="UP000324222">
    <property type="component" value="Unassembled WGS sequence"/>
</dbReference>
<dbReference type="AlphaFoldDB" id="A0A5B7FJD2"/>
<name>A0A5B7FJD2_PORTR</name>